<dbReference type="InterPro" id="IPR010497">
    <property type="entry name" value="Epoxide_hydro_N"/>
</dbReference>
<protein>
    <submittedName>
        <fullName evidence="5">Multidrug MFS transporter</fullName>
    </submittedName>
</protein>
<dbReference type="SUPFAM" id="SSF53474">
    <property type="entry name" value="alpha/beta-Hydrolases"/>
    <property type="match status" value="1"/>
</dbReference>
<dbReference type="InterPro" id="IPR000639">
    <property type="entry name" value="Epox_hydrolase-like"/>
</dbReference>
<evidence type="ECO:0000259" key="4">
    <source>
        <dbReference type="Pfam" id="PF06441"/>
    </source>
</evidence>
<evidence type="ECO:0000313" key="6">
    <source>
        <dbReference type="Proteomes" id="UP000035301"/>
    </source>
</evidence>
<gene>
    <name evidence="5" type="ORF">SZ63_04855</name>
</gene>
<dbReference type="PANTHER" id="PTHR21661">
    <property type="entry name" value="EPOXIDE HYDROLASE 1-RELATED"/>
    <property type="match status" value="1"/>
</dbReference>
<comment type="caution">
    <text evidence="5">The sequence shown here is derived from an EMBL/GenBank/DDBJ whole genome shotgun (WGS) entry which is preliminary data.</text>
</comment>
<reference evidence="5 6" key="1">
    <citation type="journal article" date="2015" name="Int. J. Syst. Evol. Microbiol.">
        <title>Methanoculleus sediminis sp. nov., a methanogen from sediments near a submarine mud volcano.</title>
        <authorList>
            <person name="Chen S.C."/>
            <person name="Chen M.F."/>
            <person name="Lai M.C."/>
            <person name="Weng C.Y."/>
            <person name="Wu S.Y."/>
            <person name="Lin S."/>
            <person name="Yang T.F."/>
            <person name="Chen P.C."/>
        </authorList>
    </citation>
    <scope>NUCLEOTIDE SEQUENCE [LARGE SCALE GENOMIC DNA]</scope>
    <source>
        <strain evidence="5 6">S3Fa</strain>
    </source>
</reference>
<dbReference type="InterPro" id="IPR016292">
    <property type="entry name" value="Epoxide_hydrolase"/>
</dbReference>
<dbReference type="GO" id="GO:0097176">
    <property type="term" value="P:epoxide metabolic process"/>
    <property type="evidence" value="ECO:0007669"/>
    <property type="project" value="TreeGrafter"/>
</dbReference>
<dbReference type="Gene3D" id="3.40.50.1820">
    <property type="entry name" value="alpha/beta hydrolase"/>
    <property type="match status" value="1"/>
</dbReference>
<dbReference type="Proteomes" id="UP000035301">
    <property type="component" value="Unassembled WGS sequence"/>
</dbReference>
<dbReference type="PRINTS" id="PR00412">
    <property type="entry name" value="EPOXHYDRLASE"/>
</dbReference>
<feature type="domain" description="Epoxide hydrolase N-terminal" evidence="4">
    <location>
        <begin position="3"/>
        <end position="107"/>
    </location>
</feature>
<dbReference type="PIRSF" id="PIRSF001112">
    <property type="entry name" value="Epoxide_hydrolase"/>
    <property type="match status" value="1"/>
</dbReference>
<dbReference type="RefSeq" id="WP_048182029.1">
    <property type="nucleotide sequence ID" value="NZ_JXOJ01000002.1"/>
</dbReference>
<name>A0A0H1QZX7_9EURY</name>
<dbReference type="PANTHER" id="PTHR21661:SF35">
    <property type="entry name" value="EPOXIDE HYDROLASE"/>
    <property type="match status" value="1"/>
</dbReference>
<keyword evidence="3" id="KW-0378">Hydrolase</keyword>
<dbReference type="PATRIC" id="fig|1550566.3.peg.1036"/>
<keyword evidence="2" id="KW-0058">Aromatic hydrocarbons catabolism</keyword>
<organism evidence="5 6">
    <name type="scientific">Methanoculleus sediminis</name>
    <dbReference type="NCBI Taxonomy" id="1550566"/>
    <lineage>
        <taxon>Archaea</taxon>
        <taxon>Methanobacteriati</taxon>
        <taxon>Methanobacteriota</taxon>
        <taxon>Stenosarchaea group</taxon>
        <taxon>Methanomicrobia</taxon>
        <taxon>Methanomicrobiales</taxon>
        <taxon>Methanomicrobiaceae</taxon>
        <taxon>Methanoculleus</taxon>
    </lineage>
</organism>
<sequence length="392" mass="44803">MEIHAFTVDIPGHVMDDLRERLSETRFPDEVEGTGWDYGTNLGYMEELVDYWLNRFDWRRQEAELNRYPHYRAEIDGTGIHFIHERGKGADPLPIILTHGWPDSFYRYQKIIPLLTDPAAHGGDPDDSFDVIVPSMPGYGFSDRPHERGMTSARIADLWARLMTDVLGYERFAAGGGDIGSGVSRLLALGHPGTVVGLHLTDTGFFSPGADIPDLSENERRYLDAIQQLWMQEGAYNMVQSTKPQTLAYGLNDSPAGLAAWIVEKFRSWSDCGGDLERRFSKDELLTNIMIYWATETIGSSVRLYYENMHALPLSFLEERIDVPVGMAVFPKDFIPPPREWAERRLNVERWTEMPRGGHFAAMEEPDLFVRDIREFFRPLRAELRTAVEVSR</sequence>
<evidence type="ECO:0000256" key="1">
    <source>
        <dbReference type="ARBA" id="ARBA00010088"/>
    </source>
</evidence>
<dbReference type="AlphaFoldDB" id="A0A0H1QZX7"/>
<dbReference type="EMBL" id="JXOJ01000002">
    <property type="protein sequence ID" value="KLK88359.1"/>
    <property type="molecule type" value="Genomic_DNA"/>
</dbReference>
<accession>A0A0H1QZX7</accession>
<proteinExistence type="inferred from homology"/>
<dbReference type="Pfam" id="PF06441">
    <property type="entry name" value="EHN"/>
    <property type="match status" value="1"/>
</dbReference>
<dbReference type="InterPro" id="IPR029058">
    <property type="entry name" value="AB_hydrolase_fold"/>
</dbReference>
<evidence type="ECO:0000313" key="5">
    <source>
        <dbReference type="EMBL" id="KLK88359.1"/>
    </source>
</evidence>
<comment type="similarity">
    <text evidence="1">Belongs to the peptidase S33 family.</text>
</comment>
<evidence type="ECO:0000256" key="2">
    <source>
        <dbReference type="ARBA" id="ARBA00022797"/>
    </source>
</evidence>
<dbReference type="GO" id="GO:0004301">
    <property type="term" value="F:epoxide hydrolase activity"/>
    <property type="evidence" value="ECO:0007669"/>
    <property type="project" value="TreeGrafter"/>
</dbReference>
<evidence type="ECO:0000256" key="3">
    <source>
        <dbReference type="ARBA" id="ARBA00022801"/>
    </source>
</evidence>
<keyword evidence="6" id="KW-1185">Reference proteome</keyword>
<dbReference type="STRING" id="1550566.SZ63_04855"/>